<dbReference type="STRING" id="1447883.A0A2B7YCL9"/>
<dbReference type="AlphaFoldDB" id="A0A2B7YCL9"/>
<organism evidence="2 3">
    <name type="scientific">Polytolypa hystricis (strain UAMH7299)</name>
    <dbReference type="NCBI Taxonomy" id="1447883"/>
    <lineage>
        <taxon>Eukaryota</taxon>
        <taxon>Fungi</taxon>
        <taxon>Dikarya</taxon>
        <taxon>Ascomycota</taxon>
        <taxon>Pezizomycotina</taxon>
        <taxon>Eurotiomycetes</taxon>
        <taxon>Eurotiomycetidae</taxon>
        <taxon>Onygenales</taxon>
        <taxon>Onygenales incertae sedis</taxon>
        <taxon>Polytolypa</taxon>
    </lineage>
</organism>
<dbReference type="SUPFAM" id="SSF52058">
    <property type="entry name" value="L domain-like"/>
    <property type="match status" value="1"/>
</dbReference>
<feature type="chain" id="PRO_5013333055" evidence="1">
    <location>
        <begin position="22"/>
        <end position="266"/>
    </location>
</feature>
<keyword evidence="1" id="KW-0732">Signal</keyword>
<name>A0A2B7YCL9_POLH7</name>
<gene>
    <name evidence="2" type="ORF">AJ80_04267</name>
</gene>
<dbReference type="OrthoDB" id="536881at2759"/>
<sequence>MCITQFLLVAGFLASVNPVFGSRLDGEPLECDDFMISIATKADIDFYSECPELPELDAFFGLHHNFTGPFEMPNVKSVTRFSAGYLGPKSKGSDRVDDGVTSISMPDLEEVNGGWMLVAYLNELTSISFPKLHTVAVDLVVVDNPKLRKLTLPALVNVTSGMLVDGHFDEINLPKLKHVAFLKVKSTGAVDCQALGKNLSSLVFHPDKNDVGKGFTCWTPDEKNRYNSSDPNPTSSNLSEGASVRAGYLTTLFGLVAMATFEKLLM</sequence>
<reference evidence="2 3" key="1">
    <citation type="submission" date="2017-10" db="EMBL/GenBank/DDBJ databases">
        <title>Comparative genomics in systemic dimorphic fungi from Ajellomycetaceae.</title>
        <authorList>
            <person name="Munoz J.F."/>
            <person name="Mcewen J.G."/>
            <person name="Clay O.K."/>
            <person name="Cuomo C.A."/>
        </authorList>
    </citation>
    <scope>NUCLEOTIDE SEQUENCE [LARGE SCALE GENOMIC DNA]</scope>
    <source>
        <strain evidence="2 3">UAMH7299</strain>
    </source>
</reference>
<evidence type="ECO:0000313" key="3">
    <source>
        <dbReference type="Proteomes" id="UP000224634"/>
    </source>
</evidence>
<feature type="signal peptide" evidence="1">
    <location>
        <begin position="1"/>
        <end position="21"/>
    </location>
</feature>
<proteinExistence type="predicted"/>
<comment type="caution">
    <text evidence="2">The sequence shown here is derived from an EMBL/GenBank/DDBJ whole genome shotgun (WGS) entry which is preliminary data.</text>
</comment>
<dbReference type="EMBL" id="PDNA01000053">
    <property type="protein sequence ID" value="PGH18940.1"/>
    <property type="molecule type" value="Genomic_DNA"/>
</dbReference>
<evidence type="ECO:0000256" key="1">
    <source>
        <dbReference type="SAM" id="SignalP"/>
    </source>
</evidence>
<evidence type="ECO:0000313" key="2">
    <source>
        <dbReference type="EMBL" id="PGH18940.1"/>
    </source>
</evidence>
<protein>
    <submittedName>
        <fullName evidence="2">Uncharacterized protein</fullName>
    </submittedName>
</protein>
<accession>A0A2B7YCL9</accession>
<dbReference type="Proteomes" id="UP000224634">
    <property type="component" value="Unassembled WGS sequence"/>
</dbReference>
<keyword evidence="3" id="KW-1185">Reference proteome</keyword>